<dbReference type="Gene3D" id="2.160.20.10">
    <property type="entry name" value="Single-stranded right-handed beta-helix, Pectin lyase-like"/>
    <property type="match status" value="1"/>
</dbReference>
<protein>
    <recommendedName>
        <fullName evidence="3">Pectate lyase superfamily protein domain-containing protein</fullName>
    </recommendedName>
</protein>
<gene>
    <name evidence="1" type="ORF">SBRCBS47491_002491</name>
</gene>
<evidence type="ECO:0000313" key="2">
    <source>
        <dbReference type="Proteomes" id="UP001642406"/>
    </source>
</evidence>
<organism evidence="1 2">
    <name type="scientific">Sporothrix bragantina</name>
    <dbReference type="NCBI Taxonomy" id="671064"/>
    <lineage>
        <taxon>Eukaryota</taxon>
        <taxon>Fungi</taxon>
        <taxon>Dikarya</taxon>
        <taxon>Ascomycota</taxon>
        <taxon>Pezizomycotina</taxon>
        <taxon>Sordariomycetes</taxon>
        <taxon>Sordariomycetidae</taxon>
        <taxon>Ophiostomatales</taxon>
        <taxon>Ophiostomataceae</taxon>
        <taxon>Sporothrix</taxon>
    </lineage>
</organism>
<evidence type="ECO:0008006" key="3">
    <source>
        <dbReference type="Google" id="ProtNLM"/>
    </source>
</evidence>
<comment type="caution">
    <text evidence="1">The sequence shown here is derived from an EMBL/GenBank/DDBJ whole genome shotgun (WGS) entry which is preliminary data.</text>
</comment>
<keyword evidence="2" id="KW-1185">Reference proteome</keyword>
<accession>A0ABP0B8C9</accession>
<reference evidence="1 2" key="1">
    <citation type="submission" date="2024-01" db="EMBL/GenBank/DDBJ databases">
        <authorList>
            <person name="Allen C."/>
            <person name="Tagirdzhanova G."/>
        </authorList>
    </citation>
    <scope>NUCLEOTIDE SEQUENCE [LARGE SCALE GENOMIC DNA]</scope>
</reference>
<sequence length="103" mass="11136">MLLDNDKLYTRSRPQYEDLGTVSFLVATQHNVKNDGAGDQDGVINVFLQKAASAKTVAYFPAGIYMAGSTVFVPTGSRIQAASWSQIQGSGFFVSDMNNPQVI</sequence>
<feature type="non-terminal residue" evidence="1">
    <location>
        <position position="103"/>
    </location>
</feature>
<dbReference type="EMBL" id="CAWUHC010000015">
    <property type="protein sequence ID" value="CAK7215466.1"/>
    <property type="molecule type" value="Genomic_DNA"/>
</dbReference>
<name>A0ABP0B8C9_9PEZI</name>
<dbReference type="Proteomes" id="UP001642406">
    <property type="component" value="Unassembled WGS sequence"/>
</dbReference>
<proteinExistence type="predicted"/>
<dbReference type="SUPFAM" id="SSF51126">
    <property type="entry name" value="Pectin lyase-like"/>
    <property type="match status" value="1"/>
</dbReference>
<evidence type="ECO:0000313" key="1">
    <source>
        <dbReference type="EMBL" id="CAK7215466.1"/>
    </source>
</evidence>
<dbReference type="InterPro" id="IPR012334">
    <property type="entry name" value="Pectin_lyas_fold"/>
</dbReference>
<dbReference type="InterPro" id="IPR011050">
    <property type="entry name" value="Pectin_lyase_fold/virulence"/>
</dbReference>